<dbReference type="EMBL" id="CP147982">
    <property type="protein sequence ID" value="WXK81805.1"/>
    <property type="molecule type" value="Genomic_DNA"/>
</dbReference>
<evidence type="ECO:0000313" key="1">
    <source>
        <dbReference type="EMBL" id="WXK81805.1"/>
    </source>
</evidence>
<sequence length="58" mass="6455">MPREVVAAVPDAWLLDEPGFGTPDEVRDAYVTHLAARARVSARWLPQHLPDRAPLPAR</sequence>
<reference evidence="1 2" key="1">
    <citation type="submission" date="2024-03" db="EMBL/GenBank/DDBJ databases">
        <title>The complete genome of Streptomyces sirii sp.nov.</title>
        <authorList>
            <person name="Zakalyukina Y.V."/>
            <person name="Belik A.R."/>
            <person name="Biryukov M.V."/>
            <person name="Baturina O.A."/>
            <person name="Kabilov M.R."/>
        </authorList>
    </citation>
    <scope>NUCLEOTIDE SEQUENCE [LARGE SCALE GENOMIC DNA]</scope>
    <source>
        <strain evidence="1 2">BP-8</strain>
    </source>
</reference>
<name>A0ABZ2R0R3_9ACTN</name>
<dbReference type="Proteomes" id="UP001626628">
    <property type="component" value="Chromosome"/>
</dbReference>
<keyword evidence="2" id="KW-1185">Reference proteome</keyword>
<dbReference type="RefSeq" id="WP_407289368.1">
    <property type="nucleotide sequence ID" value="NZ_CP147982.1"/>
</dbReference>
<evidence type="ECO:0000313" key="2">
    <source>
        <dbReference type="Proteomes" id="UP001626628"/>
    </source>
</evidence>
<protein>
    <submittedName>
        <fullName evidence="1">Uncharacterized protein</fullName>
    </submittedName>
</protein>
<accession>A0ABZ2R0R3</accession>
<gene>
    <name evidence="1" type="ORF">WAB15_04940</name>
</gene>
<proteinExistence type="predicted"/>
<organism evidence="1 2">
    <name type="scientific">Streptomyces sirii</name>
    <dbReference type="NCBI Taxonomy" id="3127701"/>
    <lineage>
        <taxon>Bacteria</taxon>
        <taxon>Bacillati</taxon>
        <taxon>Actinomycetota</taxon>
        <taxon>Actinomycetes</taxon>
        <taxon>Kitasatosporales</taxon>
        <taxon>Streptomycetaceae</taxon>
        <taxon>Streptomyces</taxon>
    </lineage>
</organism>